<dbReference type="SMART" id="SM00195">
    <property type="entry name" value="DSPc"/>
    <property type="match status" value="1"/>
</dbReference>
<dbReference type="InterPro" id="IPR000387">
    <property type="entry name" value="Tyr_Pase_dom"/>
</dbReference>
<dbReference type="PANTHER" id="PTHR47216:SF4">
    <property type="entry name" value="OS01G0859400 PROTEIN"/>
    <property type="match status" value="1"/>
</dbReference>
<keyword evidence="8" id="KW-0812">Transmembrane</keyword>
<comment type="subcellular location">
    <subcellularLocation>
        <location evidence="7">Plastid</location>
        <location evidence="7">Chloroplast</location>
    </subcellularLocation>
</comment>
<keyword evidence="4 7" id="KW-0934">Plastid</keyword>
<dbReference type="InterPro" id="IPR029021">
    <property type="entry name" value="Prot-tyrosine_phosphatase-like"/>
</dbReference>
<keyword evidence="7" id="KW-0408">Iron</keyword>
<dbReference type="Gene3D" id="3.90.190.10">
    <property type="entry name" value="Protein tyrosine phosphatase superfamily"/>
    <property type="match status" value="1"/>
</dbReference>
<dbReference type="EMBL" id="JACEIK010000631">
    <property type="protein sequence ID" value="MCD7460027.1"/>
    <property type="molecule type" value="Genomic_DNA"/>
</dbReference>
<feature type="domain" description="Tyrosine specific protein phosphatases" evidence="9">
    <location>
        <begin position="175"/>
        <end position="226"/>
    </location>
</feature>
<accession>A0ABS8SME3</accession>
<comment type="similarity">
    <text evidence="7">Belongs to the 2Fe2S plant-type ferredoxin family.</text>
</comment>
<name>A0ABS8SME3_DATST</name>
<keyword evidence="12" id="KW-1185">Reference proteome</keyword>
<dbReference type="PROSITE" id="PS51085">
    <property type="entry name" value="2FE2S_FER_2"/>
    <property type="match status" value="1"/>
</dbReference>
<evidence type="ECO:0000313" key="11">
    <source>
        <dbReference type="EMBL" id="MCD7460027.1"/>
    </source>
</evidence>
<evidence type="ECO:0000256" key="3">
    <source>
        <dbReference type="ARBA" id="ARBA00022528"/>
    </source>
</evidence>
<keyword evidence="3 7" id="KW-0150">Chloroplast</keyword>
<dbReference type="CDD" id="cd14527">
    <property type="entry name" value="DSP_bac"/>
    <property type="match status" value="1"/>
</dbReference>
<evidence type="ECO:0000256" key="1">
    <source>
        <dbReference type="ARBA" id="ARBA00003532"/>
    </source>
</evidence>
<evidence type="ECO:0000256" key="2">
    <source>
        <dbReference type="ARBA" id="ARBA00013529"/>
    </source>
</evidence>
<keyword evidence="5 7" id="KW-0001">2Fe-2S</keyword>
<dbReference type="InterPro" id="IPR012675">
    <property type="entry name" value="Beta-grasp_dom_sf"/>
</dbReference>
<dbReference type="Proteomes" id="UP000823775">
    <property type="component" value="Unassembled WGS sequence"/>
</dbReference>
<dbReference type="SUPFAM" id="SSF52799">
    <property type="entry name" value="(Phosphotyrosine protein) phosphatases II"/>
    <property type="match status" value="1"/>
</dbReference>
<feature type="transmembrane region" description="Helical" evidence="8">
    <location>
        <begin position="35"/>
        <end position="53"/>
    </location>
</feature>
<dbReference type="InterPro" id="IPR036010">
    <property type="entry name" value="2Fe-2S_ferredoxin-like_sf"/>
</dbReference>
<evidence type="ECO:0000256" key="7">
    <source>
        <dbReference type="RuleBase" id="RU364001"/>
    </source>
</evidence>
<evidence type="ECO:0000256" key="4">
    <source>
        <dbReference type="ARBA" id="ARBA00022640"/>
    </source>
</evidence>
<dbReference type="PROSITE" id="PS00197">
    <property type="entry name" value="2FE2S_FER_1"/>
    <property type="match status" value="1"/>
</dbReference>
<dbReference type="CDD" id="cd00207">
    <property type="entry name" value="fer2"/>
    <property type="match status" value="1"/>
</dbReference>
<evidence type="ECO:0000259" key="10">
    <source>
        <dbReference type="PROSITE" id="PS51085"/>
    </source>
</evidence>
<dbReference type="Pfam" id="PF00782">
    <property type="entry name" value="DSPc"/>
    <property type="match status" value="1"/>
</dbReference>
<evidence type="ECO:0000256" key="8">
    <source>
        <dbReference type="SAM" id="Phobius"/>
    </source>
</evidence>
<evidence type="ECO:0000313" key="12">
    <source>
        <dbReference type="Proteomes" id="UP000823775"/>
    </source>
</evidence>
<protein>
    <recommendedName>
        <fullName evidence="2 7">Ferredoxin</fullName>
    </recommendedName>
</protein>
<dbReference type="SUPFAM" id="SSF54292">
    <property type="entry name" value="2Fe-2S ferredoxin-like"/>
    <property type="match status" value="1"/>
</dbReference>
<feature type="transmembrane region" description="Helical" evidence="8">
    <location>
        <begin position="6"/>
        <end position="23"/>
    </location>
</feature>
<gene>
    <name evidence="11" type="ORF">HAX54_042710</name>
</gene>
<keyword evidence="8" id="KW-0472">Membrane</keyword>
<dbReference type="PANTHER" id="PTHR47216">
    <property type="match status" value="1"/>
</dbReference>
<proteinExistence type="inferred from homology"/>
<evidence type="ECO:0000256" key="5">
    <source>
        <dbReference type="ARBA" id="ARBA00022714"/>
    </source>
</evidence>
<reference evidence="11 12" key="1">
    <citation type="journal article" date="2021" name="BMC Genomics">
        <title>Datura genome reveals duplications of psychoactive alkaloid biosynthetic genes and high mutation rate following tissue culture.</title>
        <authorList>
            <person name="Rajewski A."/>
            <person name="Carter-House D."/>
            <person name="Stajich J."/>
            <person name="Litt A."/>
        </authorList>
    </citation>
    <scope>NUCLEOTIDE SEQUENCE [LARGE SCALE GENOMIC DNA]</scope>
    <source>
        <strain evidence="11">AR-01</strain>
    </source>
</reference>
<dbReference type="InterPro" id="IPR000340">
    <property type="entry name" value="Dual-sp_phosphatase_cat-dom"/>
</dbReference>
<dbReference type="InterPro" id="IPR001041">
    <property type="entry name" value="2Fe-2S_ferredoxin-type"/>
</dbReference>
<keyword evidence="6 7" id="KW-0411">Iron-sulfur</keyword>
<dbReference type="Gene3D" id="3.10.20.30">
    <property type="match status" value="1"/>
</dbReference>
<keyword evidence="8" id="KW-1133">Transmembrane helix</keyword>
<dbReference type="Pfam" id="PF00111">
    <property type="entry name" value="Fer2"/>
    <property type="match status" value="1"/>
</dbReference>
<feature type="domain" description="2Fe-2S ferredoxin-type" evidence="10">
    <location>
        <begin position="309"/>
        <end position="415"/>
    </location>
</feature>
<keyword evidence="7" id="KW-0813">Transport</keyword>
<evidence type="ECO:0000259" key="9">
    <source>
        <dbReference type="PROSITE" id="PS50056"/>
    </source>
</evidence>
<organism evidence="11 12">
    <name type="scientific">Datura stramonium</name>
    <name type="common">Jimsonweed</name>
    <name type="synonym">Common thornapple</name>
    <dbReference type="NCBI Taxonomy" id="4076"/>
    <lineage>
        <taxon>Eukaryota</taxon>
        <taxon>Viridiplantae</taxon>
        <taxon>Streptophyta</taxon>
        <taxon>Embryophyta</taxon>
        <taxon>Tracheophyta</taxon>
        <taxon>Spermatophyta</taxon>
        <taxon>Magnoliopsida</taxon>
        <taxon>eudicotyledons</taxon>
        <taxon>Gunneridae</taxon>
        <taxon>Pentapetalae</taxon>
        <taxon>asterids</taxon>
        <taxon>lamiids</taxon>
        <taxon>Solanales</taxon>
        <taxon>Solanaceae</taxon>
        <taxon>Solanoideae</taxon>
        <taxon>Datureae</taxon>
        <taxon>Datura</taxon>
    </lineage>
</organism>
<dbReference type="InterPro" id="IPR020422">
    <property type="entry name" value="TYR_PHOSPHATASE_DUAL_dom"/>
</dbReference>
<comment type="function">
    <text evidence="1 7">Ferredoxins are iron-sulfur proteins that transfer electrons in a wide variety of metabolic reactions.</text>
</comment>
<comment type="cofactor">
    <cofactor evidence="7">
        <name>[2Fe-2S] cluster</name>
        <dbReference type="ChEBI" id="CHEBI:190135"/>
    </cofactor>
    <text evidence="7">Binds 1 [2Fe-2S] cluster.</text>
</comment>
<feature type="transmembrane region" description="Helical" evidence="8">
    <location>
        <begin position="65"/>
        <end position="82"/>
    </location>
</feature>
<dbReference type="PROSITE" id="PS50056">
    <property type="entry name" value="TYR_PHOSPHATASE_2"/>
    <property type="match status" value="1"/>
</dbReference>
<comment type="caution">
    <text evidence="11">The sequence shown here is derived from an EMBL/GenBank/DDBJ whole genome shotgun (WGS) entry which is preliminary data.</text>
</comment>
<dbReference type="InterPro" id="IPR010241">
    <property type="entry name" value="Fd_pln"/>
</dbReference>
<sequence>MGVGISVLIGLKAATLFVLFATLKNYGYPLLSIPCLYASLVSFLVALAANPAINLPILLGKNSDGTFPVWSLVMFSPYLYFVRGFSALRRLKSGEPPYSEISEGLYVGGWPCSPDKLPPGNPAIIDCTCEMPRMLELTGNHAFLCIPTWDTRSPQPADIEVAVKWACRKRAQKIPVFIHCAYGHGRSVAVMCALLVALGLAEDWKNAEKLIREKRPYIRMNALHRKALEEWSKDRLSSPKRNEVGVSSVYNMSTISIPSSSCLLKGSSSIKSSAFTKKPPCILGSLKSISKAFGLKSFSSFKATTMAIHKVKLIGPDGNENEIEVPDDRYILDTAEDAGMELPYSCRAGTCGTCAGQLSSGSVDQSEVELMDNGYHLLPLSISATLLSRHSRRKPLHRHHFRHCFFPQKLLLQLT</sequence>
<keyword evidence="7" id="KW-0249">Electron transport</keyword>
<evidence type="ECO:0000256" key="6">
    <source>
        <dbReference type="ARBA" id="ARBA00023014"/>
    </source>
</evidence>
<dbReference type="NCBIfam" id="TIGR02008">
    <property type="entry name" value="fdx_plant"/>
    <property type="match status" value="1"/>
</dbReference>
<keyword evidence="7" id="KW-0479">Metal-binding</keyword>
<dbReference type="InterPro" id="IPR006058">
    <property type="entry name" value="2Fe2S_fd_BS"/>
</dbReference>